<dbReference type="PROSITE" id="PS00676">
    <property type="entry name" value="SIGMA54_INTERACT_2"/>
    <property type="match status" value="1"/>
</dbReference>
<dbReference type="CDD" id="cd00009">
    <property type="entry name" value="AAA"/>
    <property type="match status" value="1"/>
</dbReference>
<dbReference type="SMART" id="SM00382">
    <property type="entry name" value="AAA"/>
    <property type="match status" value="1"/>
</dbReference>
<dbReference type="FunFam" id="3.40.50.300:FF:000006">
    <property type="entry name" value="DNA-binding transcriptional regulator NtrC"/>
    <property type="match status" value="1"/>
</dbReference>
<dbReference type="Gene3D" id="1.10.8.60">
    <property type="match status" value="1"/>
</dbReference>
<evidence type="ECO:0000256" key="4">
    <source>
        <dbReference type="ARBA" id="ARBA00023125"/>
    </source>
</evidence>
<dbReference type="Pfam" id="PF25601">
    <property type="entry name" value="AAA_lid_14"/>
    <property type="match status" value="1"/>
</dbReference>
<dbReference type="Pfam" id="PF13188">
    <property type="entry name" value="PAS_8"/>
    <property type="match status" value="1"/>
</dbReference>
<dbReference type="PROSITE" id="PS00688">
    <property type="entry name" value="SIGMA54_INTERACT_3"/>
    <property type="match status" value="1"/>
</dbReference>
<dbReference type="Pfam" id="PF02954">
    <property type="entry name" value="HTH_8"/>
    <property type="match status" value="1"/>
</dbReference>
<dbReference type="PROSITE" id="PS00675">
    <property type="entry name" value="SIGMA54_INTERACT_1"/>
    <property type="match status" value="1"/>
</dbReference>
<evidence type="ECO:0000256" key="2">
    <source>
        <dbReference type="ARBA" id="ARBA00022840"/>
    </source>
</evidence>
<dbReference type="PANTHER" id="PTHR32071:SF57">
    <property type="entry name" value="C4-DICARBOXYLATE TRANSPORT TRANSCRIPTIONAL REGULATORY PROTEIN DCTD"/>
    <property type="match status" value="1"/>
</dbReference>
<dbReference type="InterPro" id="IPR025662">
    <property type="entry name" value="Sigma_54_int_dom_ATP-bd_1"/>
</dbReference>
<comment type="caution">
    <text evidence="7">The sequence shown here is derived from an EMBL/GenBank/DDBJ whole genome shotgun (WGS) entry which is preliminary data.</text>
</comment>
<dbReference type="InterPro" id="IPR003593">
    <property type="entry name" value="AAA+_ATPase"/>
</dbReference>
<dbReference type="InterPro" id="IPR027417">
    <property type="entry name" value="P-loop_NTPase"/>
</dbReference>
<dbReference type="AlphaFoldDB" id="A0A1Y3PMC2"/>
<dbReference type="Gene3D" id="3.40.50.300">
    <property type="entry name" value="P-loop containing nucleotide triphosphate hydrolases"/>
    <property type="match status" value="1"/>
</dbReference>
<dbReference type="InterPro" id="IPR009057">
    <property type="entry name" value="Homeodomain-like_sf"/>
</dbReference>
<dbReference type="SUPFAM" id="SSF46689">
    <property type="entry name" value="Homeodomain-like"/>
    <property type="match status" value="1"/>
</dbReference>
<keyword evidence="2" id="KW-0067">ATP-binding</keyword>
<dbReference type="InterPro" id="IPR000014">
    <property type="entry name" value="PAS"/>
</dbReference>
<keyword evidence="3" id="KW-0805">Transcription regulation</keyword>
<sequence>MESVAVKKFDDFNVLDKELAKYWECYSIDGKIPDKHRSVISSSWSRCNQYRTDLLKEQADLLFQGEQLFELKERNQLLLKVAEPYMERLFNYFHDEPYSVVLADQSGVILDAKYNQQILRLMEWRRFWPGSVWTEKLAGTNAIGTAIEEGKPVQIFAAEHFCKGWHDWVCSAAPIRDPLSRQLIGVLDMTARKNFVQAHDLYLVSSYAYKIEQALASRFVEENMSSFRTLLDTISEPLVMFDLEGKITRCNQQARSLLYLRSGDRLFEHFPLLEKVWAQCPEKGLKELVDAKDDSRWLVHVHPYRVGSRLLGGMAVFHRQTKVKRAKQPAVVRYRFDQILTWNPQMQSVTELAKRAAFTDQNVLIIGETGTGKEVLAQSIHAHGLRRESPFVAINCGAIPSHLIASELFGYEEGAFTGAKTGGSKGKFVQADKGTIFLDEVGELPLEAQAYLLRVLEERQVMPIGGSQPIPVDVRVIAATHRNLWEEVEKGRFRADLYYRLNVITLHLPPLRERKEDILLLAEHFLESAKSHPIRPKLTAEAAHILKAYSWPGNVRQLKNAMEQAAFRSEAGIIGVQELPPEIRSSFPVSPVKAEGWKRRRRKKLDKDTLLSVLKYNQGNISKTARMLSVSRMTIYRKLEEYGIEI</sequence>
<dbReference type="InterPro" id="IPR025943">
    <property type="entry name" value="Sigma_54_int_dom_ATP-bd_2"/>
</dbReference>
<proteinExistence type="predicted"/>
<accession>A0A1Y3PMC2</accession>
<organism evidence="7 8">
    <name type="scientific">Bacillus thermozeamaize</name>
    <dbReference type="NCBI Taxonomy" id="230954"/>
    <lineage>
        <taxon>Bacteria</taxon>
        <taxon>Bacillati</taxon>
        <taxon>Bacillota</taxon>
        <taxon>Bacilli</taxon>
        <taxon>Bacillales</taxon>
        <taxon>Bacillaceae</taxon>
        <taxon>Bacillus</taxon>
    </lineage>
</organism>
<dbReference type="InterPro" id="IPR035965">
    <property type="entry name" value="PAS-like_dom_sf"/>
</dbReference>
<dbReference type="InterPro" id="IPR029016">
    <property type="entry name" value="GAF-like_dom_sf"/>
</dbReference>
<dbReference type="InterPro" id="IPR058031">
    <property type="entry name" value="AAA_lid_NorR"/>
</dbReference>
<dbReference type="GO" id="GO:0005524">
    <property type="term" value="F:ATP binding"/>
    <property type="evidence" value="ECO:0007669"/>
    <property type="project" value="UniProtKB-KW"/>
</dbReference>
<evidence type="ECO:0000256" key="3">
    <source>
        <dbReference type="ARBA" id="ARBA00023015"/>
    </source>
</evidence>
<protein>
    <recommendedName>
        <fullName evidence="6">Sigma-54 factor interaction domain-containing protein</fullName>
    </recommendedName>
</protein>
<feature type="domain" description="Sigma-54 factor interaction" evidence="6">
    <location>
        <begin position="339"/>
        <end position="567"/>
    </location>
</feature>
<dbReference type="Pfam" id="PF00158">
    <property type="entry name" value="Sigma54_activat"/>
    <property type="match status" value="1"/>
</dbReference>
<dbReference type="Proteomes" id="UP000196475">
    <property type="component" value="Unassembled WGS sequence"/>
</dbReference>
<dbReference type="GO" id="GO:0043565">
    <property type="term" value="F:sequence-specific DNA binding"/>
    <property type="evidence" value="ECO:0007669"/>
    <property type="project" value="InterPro"/>
</dbReference>
<keyword evidence="4" id="KW-0238">DNA-binding</keyword>
<dbReference type="InterPro" id="IPR002078">
    <property type="entry name" value="Sigma_54_int"/>
</dbReference>
<gene>
    <name evidence="7" type="ORF">BAA01_09940</name>
</gene>
<evidence type="ECO:0000256" key="1">
    <source>
        <dbReference type="ARBA" id="ARBA00022741"/>
    </source>
</evidence>
<dbReference type="SUPFAM" id="SSF52540">
    <property type="entry name" value="P-loop containing nucleoside triphosphate hydrolases"/>
    <property type="match status" value="1"/>
</dbReference>
<name>A0A1Y3PMC2_9BACI</name>
<evidence type="ECO:0000259" key="6">
    <source>
        <dbReference type="PROSITE" id="PS50045"/>
    </source>
</evidence>
<dbReference type="GO" id="GO:0006355">
    <property type="term" value="P:regulation of DNA-templated transcription"/>
    <property type="evidence" value="ECO:0007669"/>
    <property type="project" value="InterPro"/>
</dbReference>
<evidence type="ECO:0000313" key="7">
    <source>
        <dbReference type="EMBL" id="OUM87297.1"/>
    </source>
</evidence>
<dbReference type="Gene3D" id="3.30.450.40">
    <property type="match status" value="1"/>
</dbReference>
<dbReference type="Gene3D" id="3.30.450.20">
    <property type="entry name" value="PAS domain"/>
    <property type="match status" value="1"/>
</dbReference>
<dbReference type="InterPro" id="IPR025944">
    <property type="entry name" value="Sigma_54_int_dom_CS"/>
</dbReference>
<dbReference type="PROSITE" id="PS50045">
    <property type="entry name" value="SIGMA54_INTERACT_4"/>
    <property type="match status" value="1"/>
</dbReference>
<evidence type="ECO:0000313" key="8">
    <source>
        <dbReference type="Proteomes" id="UP000196475"/>
    </source>
</evidence>
<dbReference type="SUPFAM" id="SSF55785">
    <property type="entry name" value="PYP-like sensor domain (PAS domain)"/>
    <property type="match status" value="1"/>
</dbReference>
<dbReference type="PANTHER" id="PTHR32071">
    <property type="entry name" value="TRANSCRIPTIONAL REGULATORY PROTEIN"/>
    <property type="match status" value="1"/>
</dbReference>
<reference evidence="8" key="1">
    <citation type="submission" date="2016-06" db="EMBL/GenBank/DDBJ databases">
        <authorList>
            <person name="Nascimento L."/>
            <person name="Pereira R.V."/>
            <person name="Martins L.F."/>
            <person name="Quaggio R.B."/>
            <person name="Silva A.M."/>
            <person name="Setubal J.C."/>
        </authorList>
    </citation>
    <scope>NUCLEOTIDE SEQUENCE [LARGE SCALE GENOMIC DNA]</scope>
</reference>
<dbReference type="PRINTS" id="PR01590">
    <property type="entry name" value="HTHFIS"/>
</dbReference>
<dbReference type="Pfam" id="PF01590">
    <property type="entry name" value="GAF"/>
    <property type="match status" value="1"/>
</dbReference>
<dbReference type="EMBL" id="LZRT01000077">
    <property type="protein sequence ID" value="OUM87297.1"/>
    <property type="molecule type" value="Genomic_DNA"/>
</dbReference>
<keyword evidence="1" id="KW-0547">Nucleotide-binding</keyword>
<dbReference type="InterPro" id="IPR002197">
    <property type="entry name" value="HTH_Fis"/>
</dbReference>
<keyword evidence="5" id="KW-0804">Transcription</keyword>
<dbReference type="Gene3D" id="1.10.10.60">
    <property type="entry name" value="Homeodomain-like"/>
    <property type="match status" value="1"/>
</dbReference>
<dbReference type="InterPro" id="IPR003018">
    <property type="entry name" value="GAF"/>
</dbReference>
<evidence type="ECO:0000256" key="5">
    <source>
        <dbReference type="ARBA" id="ARBA00023163"/>
    </source>
</evidence>